<feature type="region of interest" description="Disordered" evidence="1">
    <location>
        <begin position="52"/>
        <end position="95"/>
    </location>
</feature>
<feature type="compositionally biased region" description="Pro residues" evidence="1">
    <location>
        <begin position="119"/>
        <end position="128"/>
    </location>
</feature>
<evidence type="ECO:0000313" key="2">
    <source>
        <dbReference type="EMBL" id="KAK7812207.1"/>
    </source>
</evidence>
<comment type="caution">
    <text evidence="2">The sequence shown here is derived from an EMBL/GenBank/DDBJ whole genome shotgun (WGS) entry which is preliminary data.</text>
</comment>
<feature type="region of interest" description="Disordered" evidence="1">
    <location>
        <begin position="110"/>
        <end position="160"/>
    </location>
</feature>
<feature type="region of interest" description="Disordered" evidence="1">
    <location>
        <begin position="1"/>
        <end position="29"/>
    </location>
</feature>
<feature type="compositionally biased region" description="Low complexity" evidence="1">
    <location>
        <begin position="129"/>
        <end position="147"/>
    </location>
</feature>
<dbReference type="EMBL" id="JBBHLL010000156">
    <property type="protein sequence ID" value="KAK7812207.1"/>
    <property type="molecule type" value="Genomic_DNA"/>
</dbReference>
<reference evidence="2 3" key="1">
    <citation type="journal article" date="2023" name="bioRxiv">
        <title>Conserved and derived expression patterns and positive selection on dental genes reveal complex evolutionary context of ever-growing rodent molars.</title>
        <authorList>
            <person name="Calamari Z.T."/>
            <person name="Song A."/>
            <person name="Cohen E."/>
            <person name="Akter M."/>
            <person name="Roy R.D."/>
            <person name="Hallikas O."/>
            <person name="Christensen M.M."/>
            <person name="Li P."/>
            <person name="Marangoni P."/>
            <person name="Jernvall J."/>
            <person name="Klein O.D."/>
        </authorList>
    </citation>
    <scope>NUCLEOTIDE SEQUENCE [LARGE SCALE GENOMIC DNA]</scope>
    <source>
        <strain evidence="2">V071</strain>
    </source>
</reference>
<organism evidence="2 3">
    <name type="scientific">Myodes glareolus</name>
    <name type="common">Bank vole</name>
    <name type="synonym">Clethrionomys glareolus</name>
    <dbReference type="NCBI Taxonomy" id="447135"/>
    <lineage>
        <taxon>Eukaryota</taxon>
        <taxon>Metazoa</taxon>
        <taxon>Chordata</taxon>
        <taxon>Craniata</taxon>
        <taxon>Vertebrata</taxon>
        <taxon>Euteleostomi</taxon>
        <taxon>Mammalia</taxon>
        <taxon>Eutheria</taxon>
        <taxon>Euarchontoglires</taxon>
        <taxon>Glires</taxon>
        <taxon>Rodentia</taxon>
        <taxon>Myomorpha</taxon>
        <taxon>Muroidea</taxon>
        <taxon>Cricetidae</taxon>
        <taxon>Arvicolinae</taxon>
        <taxon>Myodes</taxon>
    </lineage>
</organism>
<name>A0AAW0ID86_MYOGA</name>
<dbReference type="Proteomes" id="UP001488838">
    <property type="component" value="Unassembled WGS sequence"/>
</dbReference>
<gene>
    <name evidence="2" type="ORF">U0070_010966</name>
</gene>
<proteinExistence type="predicted"/>
<feature type="compositionally biased region" description="Basic and acidic residues" evidence="1">
    <location>
        <begin position="70"/>
        <end position="91"/>
    </location>
</feature>
<protein>
    <submittedName>
        <fullName evidence="2">Uncharacterized protein</fullName>
    </submittedName>
</protein>
<evidence type="ECO:0000256" key="1">
    <source>
        <dbReference type="SAM" id="MobiDB-lite"/>
    </source>
</evidence>
<keyword evidence="3" id="KW-1185">Reference proteome</keyword>
<evidence type="ECO:0000313" key="3">
    <source>
        <dbReference type="Proteomes" id="UP001488838"/>
    </source>
</evidence>
<accession>A0AAW0ID86</accession>
<sequence length="160" mass="16977">MGSLLRTPEPGGKLRSRETRGRRRWSRDAPRSVECRAGLWARAPAAGKLCLGLGQRSPAAPSKAWGPPAEEYRTETEESASRTVRRSEIRGRSGAHPLLQVLLGAAAMGEPALGAGDQPPLPPRPPRIGGPSPGARSRPAASPSRAAGPPPPRRRPRLCL</sequence>
<dbReference type="AlphaFoldDB" id="A0AAW0ID86"/>